<dbReference type="PATRIC" id="fig|1459.3.peg.3204"/>
<organism evidence="1 2">
    <name type="scientific">Sporosarcina globispora</name>
    <name type="common">Bacillus globisporus</name>
    <dbReference type="NCBI Taxonomy" id="1459"/>
    <lineage>
        <taxon>Bacteria</taxon>
        <taxon>Bacillati</taxon>
        <taxon>Bacillota</taxon>
        <taxon>Bacilli</taxon>
        <taxon>Bacillales</taxon>
        <taxon>Caryophanaceae</taxon>
        <taxon>Sporosarcina</taxon>
    </lineage>
</organism>
<evidence type="ECO:0000313" key="1">
    <source>
        <dbReference type="EMBL" id="KON87975.1"/>
    </source>
</evidence>
<dbReference type="RefSeq" id="WP_053435334.1">
    <property type="nucleotide sequence ID" value="NZ_LGUF01000007.1"/>
</dbReference>
<protein>
    <submittedName>
        <fullName evidence="1">Cytoplasmic protein</fullName>
    </submittedName>
</protein>
<proteinExistence type="predicted"/>
<sequence>MENNETLLPIGSVVILKEGTKKLLIYGRKQLLLKEDGPKMYDYVSCFYPEGHINADYTFVFNQADINEVIFKGYVDEDESKFVSEILRD</sequence>
<dbReference type="Proteomes" id="UP000037109">
    <property type="component" value="Unassembled WGS sequence"/>
</dbReference>
<dbReference type="InterPro" id="IPR025233">
    <property type="entry name" value="DUF4176"/>
</dbReference>
<gene>
    <name evidence="1" type="ORF">AF332_14840</name>
</gene>
<comment type="caution">
    <text evidence="1">The sequence shown here is derived from an EMBL/GenBank/DDBJ whole genome shotgun (WGS) entry which is preliminary data.</text>
</comment>
<reference evidence="2" key="1">
    <citation type="submission" date="2015-07" db="EMBL/GenBank/DDBJ databases">
        <title>Fjat-10036 dsm4.</title>
        <authorList>
            <person name="Liu B."/>
            <person name="Wang J."/>
            <person name="Zhu Y."/>
            <person name="Liu G."/>
            <person name="Chen Q."/>
            <person name="Chen Z."/>
            <person name="Lan J."/>
            <person name="Che J."/>
            <person name="Ge C."/>
            <person name="Shi H."/>
            <person name="Pan Z."/>
            <person name="Liu X."/>
        </authorList>
    </citation>
    <scope>NUCLEOTIDE SEQUENCE [LARGE SCALE GENOMIC DNA]</scope>
    <source>
        <strain evidence="2">DSM 4</strain>
    </source>
</reference>
<dbReference type="STRING" id="1459.AF332_14840"/>
<dbReference type="Pfam" id="PF13780">
    <property type="entry name" value="DUF4176"/>
    <property type="match status" value="1"/>
</dbReference>
<dbReference type="AlphaFoldDB" id="A0A0M0GDK1"/>
<dbReference type="OrthoDB" id="5124454at2"/>
<evidence type="ECO:0000313" key="2">
    <source>
        <dbReference type="Proteomes" id="UP000037109"/>
    </source>
</evidence>
<keyword evidence="2" id="KW-1185">Reference proteome</keyword>
<name>A0A0M0GDK1_SPOGL</name>
<accession>A0A0M0GDK1</accession>
<dbReference type="EMBL" id="LGUF01000007">
    <property type="protein sequence ID" value="KON87975.1"/>
    <property type="molecule type" value="Genomic_DNA"/>
</dbReference>